<feature type="domain" description="SnoaL-like" evidence="1">
    <location>
        <begin position="5"/>
        <end position="123"/>
    </location>
</feature>
<reference evidence="2 3" key="1">
    <citation type="submission" date="2017-02" db="EMBL/GenBank/DDBJ databases">
        <title>The new phylogeny of genus Mycobacterium.</title>
        <authorList>
            <person name="Tortoli E."/>
            <person name="Trovato A."/>
            <person name="Cirillo D.M."/>
        </authorList>
    </citation>
    <scope>NUCLEOTIDE SEQUENCE [LARGE SCALE GENOMIC DNA]</scope>
    <source>
        <strain evidence="2 3">DSM 45578</strain>
    </source>
</reference>
<dbReference type="InterPro" id="IPR032710">
    <property type="entry name" value="NTF2-like_dom_sf"/>
</dbReference>
<accession>A0A1W9YV26</accession>
<dbReference type="Proteomes" id="UP000192366">
    <property type="component" value="Unassembled WGS sequence"/>
</dbReference>
<evidence type="ECO:0000259" key="1">
    <source>
        <dbReference type="Pfam" id="PF13577"/>
    </source>
</evidence>
<gene>
    <name evidence="2" type="ORF">BST17_17035</name>
</gene>
<dbReference type="STRING" id="564198.BST17_17035"/>
<dbReference type="EMBL" id="MVHJ01000013">
    <property type="protein sequence ID" value="ORA03914.1"/>
    <property type="molecule type" value="Genomic_DNA"/>
</dbReference>
<dbReference type="OrthoDB" id="3173051at2"/>
<dbReference type="Pfam" id="PF13577">
    <property type="entry name" value="SnoaL_4"/>
    <property type="match status" value="1"/>
</dbReference>
<proteinExistence type="predicted"/>
<comment type="caution">
    <text evidence="2">The sequence shown here is derived from an EMBL/GenBank/DDBJ whole genome shotgun (WGS) entry which is preliminary data.</text>
</comment>
<name>A0A1W9YV26_MYCBA</name>
<sequence>MVAAHELTRAKAAYCRALDTRDWETLAALMTADIEFGMEDGESEPEVTVGRDATLSLLQSLVAGSRTVHQVHTPEIDLDGAEARVVWAVQDRAVFDNGVSVTGYGHYVERWLRRGDRWLLASLRLRHLITDVHQSPLSAG</sequence>
<dbReference type="Gene3D" id="3.10.450.50">
    <property type="match status" value="1"/>
</dbReference>
<dbReference type="CDD" id="cd00531">
    <property type="entry name" value="NTF2_like"/>
    <property type="match status" value="1"/>
</dbReference>
<evidence type="ECO:0000313" key="2">
    <source>
        <dbReference type="EMBL" id="ORA03914.1"/>
    </source>
</evidence>
<evidence type="ECO:0000313" key="3">
    <source>
        <dbReference type="Proteomes" id="UP000192366"/>
    </source>
</evidence>
<organism evidence="2 3">
    <name type="scientific">Mycolicibacterium bacteremicum</name>
    <name type="common">Mycobacterium bacteremicum</name>
    <dbReference type="NCBI Taxonomy" id="564198"/>
    <lineage>
        <taxon>Bacteria</taxon>
        <taxon>Bacillati</taxon>
        <taxon>Actinomycetota</taxon>
        <taxon>Actinomycetes</taxon>
        <taxon>Mycobacteriales</taxon>
        <taxon>Mycobacteriaceae</taxon>
        <taxon>Mycolicibacterium</taxon>
    </lineage>
</organism>
<keyword evidence="3" id="KW-1185">Reference proteome</keyword>
<dbReference type="AlphaFoldDB" id="A0A1W9YV26"/>
<dbReference type="InterPro" id="IPR037401">
    <property type="entry name" value="SnoaL-like"/>
</dbReference>
<protein>
    <submittedName>
        <fullName evidence="2">DUF4440 domain-containing protein</fullName>
    </submittedName>
</protein>
<dbReference type="SUPFAM" id="SSF54427">
    <property type="entry name" value="NTF2-like"/>
    <property type="match status" value="1"/>
</dbReference>